<dbReference type="Pfam" id="PF00535">
    <property type="entry name" value="Glycos_transf_2"/>
    <property type="match status" value="1"/>
</dbReference>
<feature type="transmembrane region" description="Helical" evidence="11">
    <location>
        <begin position="196"/>
        <end position="215"/>
    </location>
</feature>
<gene>
    <name evidence="14" type="primary">bcsA</name>
    <name evidence="14" type="ORF">BN2476_300224</name>
</gene>
<evidence type="ECO:0000256" key="3">
    <source>
        <dbReference type="ARBA" id="ARBA00022519"/>
    </source>
</evidence>
<evidence type="ECO:0000256" key="4">
    <source>
        <dbReference type="ARBA" id="ARBA00022676"/>
    </source>
</evidence>
<reference evidence="14" key="1">
    <citation type="submission" date="2016-12" db="EMBL/GenBank/DDBJ databases">
        <authorList>
            <person name="Moulin L."/>
        </authorList>
    </citation>
    <scope>NUCLEOTIDE SEQUENCE [LARGE SCALE GENOMIC DNA]</scope>
    <source>
        <strain evidence="14">STM 7183</strain>
    </source>
</reference>
<dbReference type="PANTHER" id="PTHR43867:SF2">
    <property type="entry name" value="CELLULOSE SYNTHASE CATALYTIC SUBUNIT A [UDP-FORMING]"/>
    <property type="match status" value="1"/>
</dbReference>
<dbReference type="OrthoDB" id="9806824at2"/>
<comment type="cofactor">
    <cofactor evidence="11">
        <name>Mg(2+)</name>
        <dbReference type="ChEBI" id="CHEBI:18420"/>
    </cofactor>
</comment>
<dbReference type="EMBL" id="CYGY02000030">
    <property type="protein sequence ID" value="SIT41852.1"/>
    <property type="molecule type" value="Genomic_DNA"/>
</dbReference>
<dbReference type="InterPro" id="IPR005150">
    <property type="entry name" value="Cellulose_synth"/>
</dbReference>
<comment type="catalytic activity">
    <reaction evidence="10 11">
        <text>[(1-&gt;4)-beta-D-glucosyl](n) + UDP-alpha-D-glucose = [(1-&gt;4)-beta-D-glucosyl](n+1) + UDP + H(+)</text>
        <dbReference type="Rhea" id="RHEA:19929"/>
        <dbReference type="Rhea" id="RHEA-COMP:10033"/>
        <dbReference type="Rhea" id="RHEA-COMP:10034"/>
        <dbReference type="ChEBI" id="CHEBI:15378"/>
        <dbReference type="ChEBI" id="CHEBI:18246"/>
        <dbReference type="ChEBI" id="CHEBI:58223"/>
        <dbReference type="ChEBI" id="CHEBI:58885"/>
        <dbReference type="EC" id="2.4.1.12"/>
    </reaction>
</comment>
<evidence type="ECO:0000256" key="11">
    <source>
        <dbReference type="RuleBase" id="RU365020"/>
    </source>
</evidence>
<comment type="function">
    <text evidence="11">Catalytic subunit of cellulose synthase. It polymerizes uridine 5'-diphosphate glucose to cellulose.</text>
</comment>
<dbReference type="InterPro" id="IPR009875">
    <property type="entry name" value="PilZ_domain"/>
</dbReference>
<feature type="transmembrane region" description="Helical" evidence="11">
    <location>
        <begin position="670"/>
        <end position="688"/>
    </location>
</feature>
<comment type="caution">
    <text evidence="14">The sequence shown here is derived from an EMBL/GenBank/DDBJ whole genome shotgun (WGS) entry which is preliminary data.</text>
</comment>
<evidence type="ECO:0000313" key="14">
    <source>
        <dbReference type="EMBL" id="SIT41852.1"/>
    </source>
</evidence>
<keyword evidence="2 11" id="KW-1003">Cell membrane</keyword>
<dbReference type="Proteomes" id="UP000195569">
    <property type="component" value="Unassembled WGS sequence"/>
</dbReference>
<evidence type="ECO:0000256" key="1">
    <source>
        <dbReference type="ARBA" id="ARBA00004429"/>
    </source>
</evidence>
<sequence>MSTPRMDDNSQSADAADVGWRTRVLDWLARGLGLPAERTALDWCVRLFFHPPSAGRPDRVRDAARAALIALAAHWGVLDIRSPREWLWRAFVRPRRALSFEWIDTWIVPAYLWITACWRAVQARLPDLPWMRWGERVERGVGALGKVRWLLPVFAAVGAAIWLLVGTSPLTPVGQFEFFAVTVLVALVLRRVPGRAPLLVLALLALFAMTRYAWWRATETLVFASPGEAVAGYMLFGAEAYTWLILVLGLLQTAWPLERKVEALPADPRDWPSVDIFIPTYNEPLAVVKPTVFAAQGIDWPADRLRVYLLDDGNRPDFADFAREAGIGYLTRDDNQHAKAGNINRALARTHGEYVAIFDCDHVPTRSFLQMTMGTFLRDKRCALVQTPHHFFSPDPFERNLGTFRRVPNEGNLFYGLVQAGNDLWNAAFFCGSCAVLRRSALDEIGGIAVETVTEDAHTALKLHRRGYTSAYLPTVQAGGLATETLASHIAQRTRWARGMAQIFRIDNPFLGRGLSFFQRLCYSNAMLHFFYGIPRLIFLTMPMAYLFFQMYFINAAATRIASYVLPYIVLANIANSRMQGRYRHSFWAEVYESVLAWYIALPTTVAFFSPRHGKFNVTSKGGRIAEGFFDWTISRPYLVLLALNACALAVGASRLAFEQGAEGPTIVMNMAWTLYNLVMLGAALGVAREVKQVRVTHRIAMHIPATLILSDGTTVSCTTTDYSTGGFGFDVEPGLGIRAGDTLDVCVSRGDRLFHFPARACRYVGRQLGAQFDALTLEQERQLVQCTFGRADAWLGWSGTDNHDAPLRGLKEVLLMGVEGYSRVLASGRRAVQSLLALDRTRY</sequence>
<dbReference type="NCBIfam" id="NF008558">
    <property type="entry name" value="PRK11498.1"/>
    <property type="match status" value="1"/>
</dbReference>
<dbReference type="GO" id="GO:0006011">
    <property type="term" value="P:UDP-alpha-D-glucose metabolic process"/>
    <property type="evidence" value="ECO:0007669"/>
    <property type="project" value="InterPro"/>
</dbReference>
<keyword evidence="15" id="KW-1185">Reference proteome</keyword>
<name>A0A1N7S4D8_9BURK</name>
<dbReference type="Gene3D" id="3.90.550.10">
    <property type="entry name" value="Spore Coat Polysaccharide Biosynthesis Protein SpsA, Chain A"/>
    <property type="match status" value="1"/>
</dbReference>
<dbReference type="InterPro" id="IPR050321">
    <property type="entry name" value="Glycosyltr_2/OpgH_subfam"/>
</dbReference>
<feature type="domain" description="PilZ" evidence="13">
    <location>
        <begin position="693"/>
        <end position="790"/>
    </location>
</feature>
<evidence type="ECO:0000313" key="15">
    <source>
        <dbReference type="Proteomes" id="UP000195569"/>
    </source>
</evidence>
<dbReference type="InterPro" id="IPR029044">
    <property type="entry name" value="Nucleotide-diphossugar_trans"/>
</dbReference>
<keyword evidence="3 11" id="KW-0997">Cell inner membrane</keyword>
<keyword evidence="8 11" id="KW-1133">Transmembrane helix</keyword>
<keyword evidence="5 11" id="KW-0808">Transferase</keyword>
<feature type="transmembrane region" description="Helical" evidence="11">
    <location>
        <begin position="587"/>
        <end position="609"/>
    </location>
</feature>
<dbReference type="Gene3D" id="2.40.10.220">
    <property type="entry name" value="predicted glycosyltransferase like domains"/>
    <property type="match status" value="1"/>
</dbReference>
<protein>
    <recommendedName>
        <fullName evidence="11">Cellulose synthase catalytic subunit [UDP-forming]</fullName>
        <ecNumber evidence="11">2.4.1.12</ecNumber>
    </recommendedName>
</protein>
<dbReference type="InterPro" id="IPR003919">
    <property type="entry name" value="Cell_synth_A"/>
</dbReference>
<feature type="transmembrane region" description="Helical" evidence="11">
    <location>
        <begin position="149"/>
        <end position="167"/>
    </location>
</feature>
<proteinExistence type="predicted"/>
<evidence type="ECO:0000259" key="13">
    <source>
        <dbReference type="Pfam" id="PF07238"/>
    </source>
</evidence>
<accession>A0A1N7S4D8</accession>
<dbReference type="Pfam" id="PF03552">
    <property type="entry name" value="Cellulose_synt"/>
    <property type="match status" value="1"/>
</dbReference>
<evidence type="ECO:0000256" key="2">
    <source>
        <dbReference type="ARBA" id="ARBA00022475"/>
    </source>
</evidence>
<dbReference type="Pfam" id="PF07238">
    <property type="entry name" value="PilZ"/>
    <property type="match status" value="1"/>
</dbReference>
<dbReference type="GO" id="GO:0005886">
    <property type="term" value="C:plasma membrane"/>
    <property type="evidence" value="ECO:0007669"/>
    <property type="project" value="UniProtKB-SubCell"/>
</dbReference>
<feature type="transmembrane region" description="Helical" evidence="11">
    <location>
        <begin position="230"/>
        <end position="251"/>
    </location>
</feature>
<keyword evidence="6 11" id="KW-0812">Transmembrane</keyword>
<evidence type="ECO:0000256" key="8">
    <source>
        <dbReference type="ARBA" id="ARBA00022989"/>
    </source>
</evidence>
<keyword evidence="7 11" id="KW-0135">Cellulose biosynthesis</keyword>
<comment type="subcellular location">
    <subcellularLocation>
        <location evidence="1">Cell inner membrane</location>
        <topology evidence="1">Multi-pass membrane protein</topology>
    </subcellularLocation>
</comment>
<feature type="transmembrane region" description="Helical" evidence="11">
    <location>
        <begin position="552"/>
        <end position="575"/>
    </location>
</feature>
<dbReference type="NCBIfam" id="TIGR03030">
    <property type="entry name" value="CelA"/>
    <property type="match status" value="1"/>
</dbReference>
<dbReference type="GO" id="GO:0030244">
    <property type="term" value="P:cellulose biosynthetic process"/>
    <property type="evidence" value="ECO:0007669"/>
    <property type="project" value="UniProtKB-KW"/>
</dbReference>
<keyword evidence="4 11" id="KW-0328">Glycosyltransferase</keyword>
<keyword evidence="11" id="KW-0973">c-di-GMP</keyword>
<evidence type="ECO:0000256" key="5">
    <source>
        <dbReference type="ARBA" id="ARBA00022679"/>
    </source>
</evidence>
<feature type="domain" description="Glycosyltransferase 2-like" evidence="12">
    <location>
        <begin position="276"/>
        <end position="446"/>
    </location>
</feature>
<dbReference type="AlphaFoldDB" id="A0A1N7S4D8"/>
<dbReference type="InterPro" id="IPR001173">
    <property type="entry name" value="Glyco_trans_2-like"/>
</dbReference>
<organism evidence="14 15">
    <name type="scientific">Paraburkholderia piptadeniae</name>
    <dbReference type="NCBI Taxonomy" id="1701573"/>
    <lineage>
        <taxon>Bacteria</taxon>
        <taxon>Pseudomonadati</taxon>
        <taxon>Pseudomonadota</taxon>
        <taxon>Betaproteobacteria</taxon>
        <taxon>Burkholderiales</taxon>
        <taxon>Burkholderiaceae</taxon>
        <taxon>Paraburkholderia</taxon>
    </lineage>
</organism>
<evidence type="ECO:0000259" key="12">
    <source>
        <dbReference type="Pfam" id="PF00535"/>
    </source>
</evidence>
<evidence type="ECO:0000256" key="6">
    <source>
        <dbReference type="ARBA" id="ARBA00022692"/>
    </source>
</evidence>
<keyword evidence="9 11" id="KW-0472">Membrane</keyword>
<feature type="transmembrane region" description="Helical" evidence="11">
    <location>
        <begin position="173"/>
        <end position="189"/>
    </location>
</feature>
<dbReference type="EC" id="2.4.1.12" evidence="11"/>
<evidence type="ECO:0000256" key="10">
    <source>
        <dbReference type="ARBA" id="ARBA00048682"/>
    </source>
</evidence>
<dbReference type="PRINTS" id="PR01439">
    <property type="entry name" value="CELLSNTHASEA"/>
</dbReference>
<dbReference type="PANTHER" id="PTHR43867">
    <property type="entry name" value="CELLULOSE SYNTHASE CATALYTIC SUBUNIT A [UDP-FORMING]"/>
    <property type="match status" value="1"/>
</dbReference>
<dbReference type="GO" id="GO:0016760">
    <property type="term" value="F:cellulose synthase (UDP-forming) activity"/>
    <property type="evidence" value="ECO:0007669"/>
    <property type="project" value="UniProtKB-EC"/>
</dbReference>
<dbReference type="SUPFAM" id="SSF53448">
    <property type="entry name" value="Nucleotide-diphospho-sugar transferases"/>
    <property type="match status" value="1"/>
</dbReference>
<evidence type="ECO:0000256" key="7">
    <source>
        <dbReference type="ARBA" id="ARBA00022916"/>
    </source>
</evidence>
<comment type="pathway">
    <text evidence="11">Glycan metabolism; bacterial cellulose biosynthesis.</text>
</comment>
<dbReference type="GO" id="GO:0035438">
    <property type="term" value="F:cyclic-di-GMP binding"/>
    <property type="evidence" value="ECO:0007669"/>
    <property type="project" value="InterPro"/>
</dbReference>
<dbReference type="UniPathway" id="UPA00694"/>
<dbReference type="SUPFAM" id="SSF141371">
    <property type="entry name" value="PilZ domain-like"/>
    <property type="match status" value="1"/>
</dbReference>
<feature type="transmembrane region" description="Helical" evidence="11">
    <location>
        <begin position="526"/>
        <end position="546"/>
    </location>
</feature>
<dbReference type="CDD" id="cd06421">
    <property type="entry name" value="CESA_CelA_like"/>
    <property type="match status" value="1"/>
</dbReference>
<evidence type="ECO:0000256" key="9">
    <source>
        <dbReference type="ARBA" id="ARBA00023136"/>
    </source>
</evidence>